<dbReference type="Pfam" id="PF01207">
    <property type="entry name" value="Dus"/>
    <property type="match status" value="1"/>
</dbReference>
<dbReference type="Gene3D" id="1.10.1200.80">
    <property type="entry name" value="Putative flavin oxidoreducatase, domain 2"/>
    <property type="match status" value="1"/>
</dbReference>
<evidence type="ECO:0000256" key="1">
    <source>
        <dbReference type="ARBA" id="ARBA00001917"/>
    </source>
</evidence>
<dbReference type="EC" id="1.-.-.-" evidence="9"/>
<accession>B9CYD5</accession>
<evidence type="ECO:0000313" key="9">
    <source>
        <dbReference type="EMBL" id="EEF15228.1"/>
    </source>
</evidence>
<dbReference type="NCBIfam" id="NF010483">
    <property type="entry name" value="PRK13908.1"/>
    <property type="match status" value="1"/>
</dbReference>
<dbReference type="STRING" id="553218.CAMRE0001_1752"/>
<evidence type="ECO:0000259" key="7">
    <source>
        <dbReference type="Pfam" id="PF01207"/>
    </source>
</evidence>
<organism evidence="9 10">
    <name type="scientific">Campylobacter rectus RM3267</name>
    <dbReference type="NCBI Taxonomy" id="553218"/>
    <lineage>
        <taxon>Bacteria</taxon>
        <taxon>Pseudomonadati</taxon>
        <taxon>Campylobacterota</taxon>
        <taxon>Epsilonproteobacteria</taxon>
        <taxon>Campylobacterales</taxon>
        <taxon>Campylobacteraceae</taxon>
        <taxon>Campylobacter</taxon>
    </lineage>
</organism>
<dbReference type="Proteomes" id="UP000003082">
    <property type="component" value="Unassembled WGS sequence"/>
</dbReference>
<feature type="domain" description="DUS-like FMN-binding" evidence="7">
    <location>
        <begin position="12"/>
        <end position="302"/>
    </location>
</feature>
<dbReference type="GO" id="GO:0003723">
    <property type="term" value="F:RNA binding"/>
    <property type="evidence" value="ECO:0007669"/>
    <property type="project" value="TreeGrafter"/>
</dbReference>
<reference evidence="9 10" key="1">
    <citation type="submission" date="2008-08" db="EMBL/GenBank/DDBJ databases">
        <authorList>
            <person name="Madupu R."/>
            <person name="Durkin A.S."/>
            <person name="Torralba M."/>
            <person name="Methe B."/>
            <person name="Sutton G.G."/>
            <person name="Strausberg R.L."/>
            <person name="Nelson K.E."/>
        </authorList>
    </citation>
    <scope>NUCLEOTIDE SEQUENCE [LARGE SCALE GENOMIC DNA]</scope>
    <source>
        <strain evidence="9 10">RM3267</strain>
    </source>
</reference>
<keyword evidence="5" id="KW-0521">NADP</keyword>
<keyword evidence="10" id="KW-1185">Reference proteome</keyword>
<sequence length="512" mass="57271">MLIDFSKKPLFLAPLAGFSDLPLRSVVKRFGCDVTVSEMISANALVYEGSKTLEMLKKSPLETPYIVQIAGSDADIVKKAVEILNGIEGIDGIDLNCGCPVPKVVKQSAGSALLKDISNLKRIVETIKKTSNKQMTSVKLRLGFDEKIPEILALAAQDAGADYIAFHGRTRAGGYTATVDYAAIGRAKEAVTIPVIANGDISPENAADALNLTNADALMIGRACIGKPWVFHEIKTGESIDAATKKAIILAHFDAMIEHYGEHGAAIFRKHLHRYSKGTPGAGAFRDEINRIAEPDILRQKIQTFFLTMQGYILHTQKVRDEDLLVYILTPSLLVKSYRFYGARHSNVLQGYKIDFELEGGENFLPHLRSVLHLGYRWLLSRERLLVWQQFMRLLYAHLRDVEQIDEVYFCELELCASRFDRGAPKRLLIESYVRILEAEGRLHDELFCFICDEPVEDRVALARSFLPAHEHCAAQKGFEVEKIKMLFSERSTLLLDDDEIDALYSVLLQGL</sequence>
<keyword evidence="6 9" id="KW-0560">Oxidoreductase</keyword>
<dbReference type="InterPro" id="IPR024036">
    <property type="entry name" value="tRNA-dHydroUridine_Synthase_C"/>
</dbReference>
<dbReference type="EMBL" id="ACFU01000002">
    <property type="protein sequence ID" value="EEF15228.1"/>
    <property type="molecule type" value="Genomic_DNA"/>
</dbReference>
<dbReference type="Gene3D" id="3.20.20.70">
    <property type="entry name" value="Aldolase class I"/>
    <property type="match status" value="1"/>
</dbReference>
<evidence type="ECO:0000259" key="8">
    <source>
        <dbReference type="Pfam" id="PF13114"/>
    </source>
</evidence>
<keyword evidence="2" id="KW-0285">Flavoprotein</keyword>
<dbReference type="Pfam" id="PF13114">
    <property type="entry name" value="RecO_N_2"/>
    <property type="match status" value="1"/>
</dbReference>
<dbReference type="InterPro" id="IPR022572">
    <property type="entry name" value="DNA_rep/recomb_RecO_N"/>
</dbReference>
<dbReference type="AlphaFoldDB" id="B9CYD5"/>
<dbReference type="InterPro" id="IPR018517">
    <property type="entry name" value="tRNA_hU_synthase_CS"/>
</dbReference>
<dbReference type="CDD" id="cd02801">
    <property type="entry name" value="DUS_like_FMN"/>
    <property type="match status" value="1"/>
</dbReference>
<dbReference type="eggNOG" id="COG0042">
    <property type="taxonomic scope" value="Bacteria"/>
</dbReference>
<proteinExistence type="predicted"/>
<dbReference type="PANTHER" id="PTHR45846:SF1">
    <property type="entry name" value="TRNA-DIHYDROURIDINE(47) SYNTHASE [NAD(P)(+)]-LIKE"/>
    <property type="match status" value="1"/>
</dbReference>
<keyword evidence="4" id="KW-0819">tRNA processing</keyword>
<dbReference type="GO" id="GO:0050660">
    <property type="term" value="F:flavin adenine dinucleotide binding"/>
    <property type="evidence" value="ECO:0007669"/>
    <property type="project" value="InterPro"/>
</dbReference>
<dbReference type="InterPro" id="IPR035587">
    <property type="entry name" value="DUS-like_FMN-bd"/>
</dbReference>
<evidence type="ECO:0000256" key="5">
    <source>
        <dbReference type="ARBA" id="ARBA00022857"/>
    </source>
</evidence>
<comment type="caution">
    <text evidence="9">The sequence shown here is derived from an EMBL/GenBank/DDBJ whole genome shotgun (WGS) entry which is preliminary data.</text>
</comment>
<dbReference type="PANTHER" id="PTHR45846">
    <property type="entry name" value="TRNA-DIHYDROURIDINE(47) SYNTHASE [NAD(P)(+)]-LIKE"/>
    <property type="match status" value="1"/>
</dbReference>
<protein>
    <submittedName>
        <fullName evidence="9">TIM-barrel protein, nifR3 family</fullName>
        <ecNumber evidence="9">1.-.-.-</ecNumber>
    </submittedName>
</protein>
<name>B9CYD5_CAMRE</name>
<gene>
    <name evidence="9" type="ORF">CAMRE0001_1752</name>
</gene>
<dbReference type="InterPro" id="IPR013785">
    <property type="entry name" value="Aldolase_TIM"/>
</dbReference>
<dbReference type="GO" id="GO:0017150">
    <property type="term" value="F:tRNA dihydrouridine synthase activity"/>
    <property type="evidence" value="ECO:0007669"/>
    <property type="project" value="InterPro"/>
</dbReference>
<evidence type="ECO:0000256" key="6">
    <source>
        <dbReference type="ARBA" id="ARBA00023002"/>
    </source>
</evidence>
<evidence type="ECO:0000256" key="2">
    <source>
        <dbReference type="ARBA" id="ARBA00022630"/>
    </source>
</evidence>
<feature type="domain" description="DNA replication/recombination mediator RecO N-terminal" evidence="8">
    <location>
        <begin position="309"/>
        <end position="378"/>
    </location>
</feature>
<evidence type="ECO:0000313" key="10">
    <source>
        <dbReference type="Proteomes" id="UP000003082"/>
    </source>
</evidence>
<dbReference type="SUPFAM" id="SSF51395">
    <property type="entry name" value="FMN-linked oxidoreductases"/>
    <property type="match status" value="1"/>
</dbReference>
<evidence type="ECO:0000256" key="4">
    <source>
        <dbReference type="ARBA" id="ARBA00022694"/>
    </source>
</evidence>
<dbReference type="eggNOG" id="COG1381">
    <property type="taxonomic scope" value="Bacteria"/>
</dbReference>
<keyword evidence="3" id="KW-0288">FMN</keyword>
<evidence type="ECO:0000256" key="3">
    <source>
        <dbReference type="ARBA" id="ARBA00022643"/>
    </source>
</evidence>
<dbReference type="PROSITE" id="PS01136">
    <property type="entry name" value="UPF0034"/>
    <property type="match status" value="1"/>
</dbReference>
<comment type="cofactor">
    <cofactor evidence="1">
        <name>FMN</name>
        <dbReference type="ChEBI" id="CHEBI:58210"/>
    </cofactor>
</comment>